<proteinExistence type="predicted"/>
<dbReference type="EMBL" id="CP023004">
    <property type="protein sequence ID" value="AWI08341.1"/>
    <property type="molecule type" value="Genomic_DNA"/>
</dbReference>
<organism evidence="1 2">
    <name type="scientific">Ereboglobus luteus</name>
    <dbReference type="NCBI Taxonomy" id="1796921"/>
    <lineage>
        <taxon>Bacteria</taxon>
        <taxon>Pseudomonadati</taxon>
        <taxon>Verrucomicrobiota</taxon>
        <taxon>Opitutia</taxon>
        <taxon>Opitutales</taxon>
        <taxon>Opitutaceae</taxon>
        <taxon>Ereboglobus</taxon>
    </lineage>
</organism>
<sequence>MAPAQSGEFEGVFQGAIAWPQITVRGRIIYKSIQYFVFLNTRKIRIHRESVIGRKTLIRILILKRRCFS</sequence>
<gene>
    <name evidence="1" type="ORF">CKA38_02870</name>
</gene>
<name>A0A2U8E0K3_9BACT</name>
<accession>A0A2U8E0K3</accession>
<evidence type="ECO:0000313" key="2">
    <source>
        <dbReference type="Proteomes" id="UP000244896"/>
    </source>
</evidence>
<dbReference type="Proteomes" id="UP000244896">
    <property type="component" value="Chromosome"/>
</dbReference>
<reference evidence="1 2" key="1">
    <citation type="journal article" date="2018" name="Syst. Appl. Microbiol.">
        <title>Ereboglobus luteus gen. nov. sp. nov. from cockroach guts, and new insights into the oxygen relationship of the genera Opitutus and Didymococcus (Verrucomicrobia: Opitutaceae).</title>
        <authorList>
            <person name="Tegtmeier D."/>
            <person name="Belitz A."/>
            <person name="Radek R."/>
            <person name="Heimerl T."/>
            <person name="Brune A."/>
        </authorList>
    </citation>
    <scope>NUCLEOTIDE SEQUENCE [LARGE SCALE GENOMIC DNA]</scope>
    <source>
        <strain evidence="1 2">Ho45</strain>
    </source>
</reference>
<evidence type="ECO:0000313" key="1">
    <source>
        <dbReference type="EMBL" id="AWI08341.1"/>
    </source>
</evidence>
<dbReference type="AlphaFoldDB" id="A0A2U8E0K3"/>
<dbReference type="KEGG" id="elut:CKA38_02870"/>
<protein>
    <submittedName>
        <fullName evidence="1">Uncharacterized protein</fullName>
    </submittedName>
</protein>
<keyword evidence="2" id="KW-1185">Reference proteome</keyword>